<organism evidence="1 2">
    <name type="scientific">Rufibacter tibetensis</name>
    <dbReference type="NCBI Taxonomy" id="512763"/>
    <lineage>
        <taxon>Bacteria</taxon>
        <taxon>Pseudomonadati</taxon>
        <taxon>Bacteroidota</taxon>
        <taxon>Cytophagia</taxon>
        <taxon>Cytophagales</taxon>
        <taxon>Hymenobacteraceae</taxon>
        <taxon>Rufibacter</taxon>
    </lineage>
</organism>
<evidence type="ECO:0000313" key="2">
    <source>
        <dbReference type="Proteomes" id="UP000061382"/>
    </source>
</evidence>
<evidence type="ECO:0008006" key="3">
    <source>
        <dbReference type="Google" id="ProtNLM"/>
    </source>
</evidence>
<dbReference type="KEGG" id="rti:DC20_17205"/>
<reference evidence="1 2" key="1">
    <citation type="submission" date="2015-08" db="EMBL/GenBank/DDBJ databases">
        <title>Complete genome sequence of Rufibacter tibetensis strain 1351t, a radiation-resistant bacterium from tibet plateau.</title>
        <authorList>
            <person name="Dai J."/>
        </authorList>
    </citation>
    <scope>NUCLEOTIDE SEQUENCE [LARGE SCALE GENOMIC DNA]</scope>
    <source>
        <strain evidence="1 2">1351</strain>
    </source>
</reference>
<dbReference type="Proteomes" id="UP000061382">
    <property type="component" value="Chromosome"/>
</dbReference>
<gene>
    <name evidence="1" type="ORF">DC20_17205</name>
</gene>
<accession>A0A0P0CEX3</accession>
<proteinExistence type="predicted"/>
<evidence type="ECO:0000313" key="1">
    <source>
        <dbReference type="EMBL" id="ALJ00392.1"/>
    </source>
</evidence>
<dbReference type="PATRIC" id="fig|512763.3.peg.3783"/>
<dbReference type="AlphaFoldDB" id="A0A0P0CEX3"/>
<dbReference type="STRING" id="512763.DC20_17205"/>
<dbReference type="EMBL" id="CP012643">
    <property type="protein sequence ID" value="ALJ00392.1"/>
    <property type="molecule type" value="Genomic_DNA"/>
</dbReference>
<sequence>MKINVRSTGPNKVLMDRKELKKANGDVFFEAWRMPEELFIRVNWIGIQTLETVVMGGNQLLAMLREKPCRGILNSNRELIGPWESAVPYMAYKWAPTAEILGLKYFAHVLSPGIFGQRSYEVFNQQLKGQLRTRAFEMEDQAMEWLNRHLD</sequence>
<name>A0A0P0CEX3_9BACT</name>
<protein>
    <recommendedName>
        <fullName evidence="3">STAS/SEC14 domain-containing protein</fullName>
    </recommendedName>
</protein>
<keyword evidence="2" id="KW-1185">Reference proteome</keyword>